<dbReference type="Proteomes" id="UP000694930">
    <property type="component" value="Chromosome 8"/>
</dbReference>
<dbReference type="InterPro" id="IPR002156">
    <property type="entry name" value="RNaseH_domain"/>
</dbReference>
<proteinExistence type="predicted"/>
<evidence type="ECO:0000259" key="1">
    <source>
        <dbReference type="Pfam" id="PF13456"/>
    </source>
</evidence>
<dbReference type="Gene3D" id="3.30.70.270">
    <property type="match status" value="1"/>
</dbReference>
<dbReference type="RefSeq" id="XP_027774857.1">
    <property type="nucleotide sequence ID" value="XM_027919056.1"/>
</dbReference>
<gene>
    <name evidence="4" type="primary">LOC114073933</name>
</gene>
<dbReference type="InterPro" id="IPR036397">
    <property type="entry name" value="RNaseH_sf"/>
</dbReference>
<dbReference type="Pfam" id="PF13456">
    <property type="entry name" value="RVT_3"/>
    <property type="match status" value="1"/>
</dbReference>
<dbReference type="InterPro" id="IPR012337">
    <property type="entry name" value="RNaseH-like_sf"/>
</dbReference>
<reference evidence="3" key="1">
    <citation type="journal article" date="2014" name="Nat. Genet.">
        <title>The genome of the stress-tolerant wild tomato species Solanum pennellii.</title>
        <authorList>
            <person name="Bolger A."/>
            <person name="Scossa F."/>
            <person name="Bolger M.E."/>
            <person name="Lanz C."/>
            <person name="Maumus F."/>
            <person name="Tohge T."/>
            <person name="Quesneville H."/>
            <person name="Alseekh S."/>
            <person name="Sorensen I."/>
            <person name="Lichtenstein G."/>
            <person name="Fich E.A."/>
            <person name="Conte M."/>
            <person name="Keller H."/>
            <person name="Schneeberger K."/>
            <person name="Schwacke R."/>
            <person name="Ofner I."/>
            <person name="Vrebalov J."/>
            <person name="Xu Y."/>
            <person name="Osorio S."/>
            <person name="Aflitos S.A."/>
            <person name="Schijlen E."/>
            <person name="Jimenez-Gomez J.M."/>
            <person name="Ryngajllo M."/>
            <person name="Kimura S."/>
            <person name="Kumar R."/>
            <person name="Koenig D."/>
            <person name="Headland L.R."/>
            <person name="Maloof J.N."/>
            <person name="Sinha N."/>
            <person name="van Ham R.C."/>
            <person name="Lankhorst R.K."/>
            <person name="Mao L."/>
            <person name="Vogel A."/>
            <person name="Arsova B."/>
            <person name="Panstruga R."/>
            <person name="Fei Z."/>
            <person name="Rose J.K."/>
            <person name="Zamir D."/>
            <person name="Carrari F."/>
            <person name="Giovannoni J.J."/>
            <person name="Weigel D."/>
            <person name="Usadel B."/>
            <person name="Fernie A.R."/>
        </authorList>
    </citation>
    <scope>NUCLEOTIDE SEQUENCE [LARGE SCALE GENOMIC DNA]</scope>
    <source>
        <strain evidence="3">cv. LA0716</strain>
    </source>
</reference>
<accession>A0ABM1VGI9</accession>
<dbReference type="CDD" id="cd09279">
    <property type="entry name" value="RNase_HI_like"/>
    <property type="match status" value="1"/>
</dbReference>
<name>A0ABM1VGI9_SOLPN</name>
<dbReference type="GeneID" id="114073933"/>
<protein>
    <submittedName>
        <fullName evidence="4">Uncharacterized protein LOC114073933</fullName>
    </submittedName>
</protein>
<keyword evidence="3" id="KW-1185">Reference proteome</keyword>
<feature type="domain" description="Reverse transcriptase/retrotransposon-derived protein RNase H-like" evidence="2">
    <location>
        <begin position="36"/>
        <end position="133"/>
    </location>
</feature>
<organism evidence="3 4">
    <name type="scientific">Solanum pennellii</name>
    <name type="common">Tomato</name>
    <name type="synonym">Lycopersicon pennellii</name>
    <dbReference type="NCBI Taxonomy" id="28526"/>
    <lineage>
        <taxon>Eukaryota</taxon>
        <taxon>Viridiplantae</taxon>
        <taxon>Streptophyta</taxon>
        <taxon>Embryophyta</taxon>
        <taxon>Tracheophyta</taxon>
        <taxon>Spermatophyta</taxon>
        <taxon>Magnoliopsida</taxon>
        <taxon>eudicotyledons</taxon>
        <taxon>Gunneridae</taxon>
        <taxon>Pentapetalae</taxon>
        <taxon>asterids</taxon>
        <taxon>lamiids</taxon>
        <taxon>Solanales</taxon>
        <taxon>Solanaceae</taxon>
        <taxon>Solanoideae</taxon>
        <taxon>Solaneae</taxon>
        <taxon>Solanum</taxon>
        <taxon>Solanum subgen. Lycopersicon</taxon>
    </lineage>
</organism>
<evidence type="ECO:0000313" key="4">
    <source>
        <dbReference type="RefSeq" id="XP_027774857.1"/>
    </source>
</evidence>
<dbReference type="PANTHER" id="PTHR48475">
    <property type="entry name" value="RIBONUCLEASE H"/>
    <property type="match status" value="1"/>
</dbReference>
<sequence length="420" mass="48576">MSLLGRLNYISRFIAQLTTTCEPIFKLLKKNATVEWTEECREAFERIKNYLSNPPVLVPPEPGRPLILYMSVLDNSFGCVLGQHDDTGKKERAIYYLSKKFTVYEAKYTLLERTCCALTWVAQKLKHYLSSYTTYLISRMDPLKYIFQKPMPTGRLAKWQILLTEFDIIYITRTAMKAQALADHLAENPIDEEYEPLKTYFPDEEISCIDEFIHDNNQGWKLLFHGASNRKGVGIGVVLMSESGEYYPISAQLRFYCTNNMSEYEACIFGMRLAVDMGIQELLVLGDSDLLVHQIQGEWETQDPKLIPYQHCLQGLCQQFVLIKFRHIPRVHNEIADALATLSSMLQHPDDAHIDPLYIQIRDQHAYCNMIEEEFDGKPWFHDIKTYLQSGECPSDVTSNQKRTIRRLARGFFLSGGILY</sequence>
<evidence type="ECO:0000313" key="3">
    <source>
        <dbReference type="Proteomes" id="UP000694930"/>
    </source>
</evidence>
<dbReference type="PANTHER" id="PTHR48475:SF1">
    <property type="entry name" value="RNASE H TYPE-1 DOMAIN-CONTAINING PROTEIN"/>
    <property type="match status" value="1"/>
</dbReference>
<dbReference type="InterPro" id="IPR043502">
    <property type="entry name" value="DNA/RNA_pol_sf"/>
</dbReference>
<evidence type="ECO:0000259" key="2">
    <source>
        <dbReference type="Pfam" id="PF17919"/>
    </source>
</evidence>
<reference evidence="4" key="2">
    <citation type="submission" date="2025-08" db="UniProtKB">
        <authorList>
            <consortium name="RefSeq"/>
        </authorList>
    </citation>
    <scope>IDENTIFICATION</scope>
</reference>
<dbReference type="Pfam" id="PF17919">
    <property type="entry name" value="RT_RNaseH_2"/>
    <property type="match status" value="1"/>
</dbReference>
<dbReference type="InterPro" id="IPR041577">
    <property type="entry name" value="RT_RNaseH_2"/>
</dbReference>
<dbReference type="SUPFAM" id="SSF53098">
    <property type="entry name" value="Ribonuclease H-like"/>
    <property type="match status" value="1"/>
</dbReference>
<feature type="domain" description="RNase H type-1" evidence="1">
    <location>
        <begin position="231"/>
        <end position="341"/>
    </location>
</feature>
<dbReference type="InterPro" id="IPR043128">
    <property type="entry name" value="Rev_trsase/Diguanyl_cyclase"/>
</dbReference>
<dbReference type="SUPFAM" id="SSF56672">
    <property type="entry name" value="DNA/RNA polymerases"/>
    <property type="match status" value="1"/>
</dbReference>
<dbReference type="Gene3D" id="3.30.420.10">
    <property type="entry name" value="Ribonuclease H-like superfamily/Ribonuclease H"/>
    <property type="match status" value="1"/>
</dbReference>